<dbReference type="InterPro" id="IPR011089">
    <property type="entry name" value="GmrSD_C"/>
</dbReference>
<dbReference type="OrthoDB" id="5196645at2"/>
<dbReference type="PANTHER" id="PTHR24094">
    <property type="entry name" value="SECRETED PROTEIN"/>
    <property type="match status" value="1"/>
</dbReference>
<name>A0A2N0X6E9_9CORY</name>
<organism evidence="2 3">
    <name type="scientific">Corynebacterium mastitidis</name>
    <dbReference type="NCBI Taxonomy" id="161890"/>
    <lineage>
        <taxon>Bacteria</taxon>
        <taxon>Bacillati</taxon>
        <taxon>Actinomycetota</taxon>
        <taxon>Actinomycetes</taxon>
        <taxon>Mycobacteriales</taxon>
        <taxon>Corynebacteriaceae</taxon>
        <taxon>Corynebacterium</taxon>
    </lineage>
</organism>
<accession>A0A2N0X6E9</accession>
<evidence type="ECO:0000259" key="1">
    <source>
        <dbReference type="Pfam" id="PF07510"/>
    </source>
</evidence>
<keyword evidence="2" id="KW-0540">Nuclease</keyword>
<dbReference type="Proteomes" id="UP000233249">
    <property type="component" value="Unassembled WGS sequence"/>
</dbReference>
<dbReference type="STRING" id="1121365.GCA_000375365_01463"/>
<sequence length="221" mass="24066">MVSAARRHRLSLGLLLLAATLVLWAGPAPLRPARTPEGTAPGPELSHTLPRVPLLPQRVTVLGYEREAFGAGWAAHPAGCSTREAVAQAQFGPGSVRGCRIVAAGTDPYSGEPLDPAAVDIDHLYPLSAAWDMGAHAWSPQRRRRFANDPLNLVAVSREQNREKSDQLPSLWLPPLPASRCWYARRLAQVAAEYDLPLPRHDAAAMRAQCRFRELPARSLG</sequence>
<dbReference type="PANTHER" id="PTHR24094:SF15">
    <property type="entry name" value="AMP-DEPENDENT SYNTHETASE_LIGASE DOMAIN-CONTAINING PROTEIN-RELATED"/>
    <property type="match status" value="1"/>
</dbReference>
<dbReference type="RefSeq" id="WP_101173905.1">
    <property type="nucleotide sequence ID" value="NZ_JAKRKB010000002.1"/>
</dbReference>
<proteinExistence type="predicted"/>
<reference evidence="2 3" key="1">
    <citation type="submission" date="2017-12" db="EMBL/GenBank/DDBJ databases">
        <title>Corynebacterium mastitidis 16-1433 Genome.</title>
        <authorList>
            <person name="Gulvik C.A."/>
        </authorList>
    </citation>
    <scope>NUCLEOTIDE SEQUENCE [LARGE SCALE GENOMIC DNA]</scope>
    <source>
        <strain evidence="2 3">16-1433</strain>
    </source>
</reference>
<gene>
    <name evidence="2" type="ORF">CXB45_07570</name>
</gene>
<dbReference type="EMBL" id="PJAF01000021">
    <property type="protein sequence ID" value="PKF68304.1"/>
    <property type="molecule type" value="Genomic_DNA"/>
</dbReference>
<keyword evidence="2" id="KW-0378">Hydrolase</keyword>
<feature type="domain" description="GmrSD restriction endonucleases C-terminal" evidence="1">
    <location>
        <begin position="115"/>
        <end position="167"/>
    </location>
</feature>
<dbReference type="AlphaFoldDB" id="A0A2N0X6E9"/>
<protein>
    <submittedName>
        <fullName evidence="2">HNH endonuclease</fullName>
    </submittedName>
</protein>
<dbReference type="GO" id="GO:0004519">
    <property type="term" value="F:endonuclease activity"/>
    <property type="evidence" value="ECO:0007669"/>
    <property type="project" value="UniProtKB-KW"/>
</dbReference>
<evidence type="ECO:0000313" key="2">
    <source>
        <dbReference type="EMBL" id="PKF68304.1"/>
    </source>
</evidence>
<dbReference type="Pfam" id="PF07510">
    <property type="entry name" value="GmrSD_C"/>
    <property type="match status" value="1"/>
</dbReference>
<evidence type="ECO:0000313" key="3">
    <source>
        <dbReference type="Proteomes" id="UP000233249"/>
    </source>
</evidence>
<comment type="caution">
    <text evidence="2">The sequence shown here is derived from an EMBL/GenBank/DDBJ whole genome shotgun (WGS) entry which is preliminary data.</text>
</comment>
<keyword evidence="2" id="KW-0255">Endonuclease</keyword>